<dbReference type="PROSITE" id="PS00588">
    <property type="entry name" value="FLAGELLA_BB_ROD"/>
    <property type="match status" value="1"/>
</dbReference>
<evidence type="ECO:0000256" key="2">
    <source>
        <dbReference type="ARBA" id="ARBA00009677"/>
    </source>
</evidence>
<evidence type="ECO:0000313" key="9">
    <source>
        <dbReference type="EMBL" id="KYG66207.1"/>
    </source>
</evidence>
<dbReference type="InterPro" id="IPR001444">
    <property type="entry name" value="Flag_bb_rod_N"/>
</dbReference>
<organism evidence="9 10">
    <name type="scientific">Bdellovibrio bacteriovorus</name>
    <dbReference type="NCBI Taxonomy" id="959"/>
    <lineage>
        <taxon>Bacteria</taxon>
        <taxon>Pseudomonadati</taxon>
        <taxon>Bdellovibrionota</taxon>
        <taxon>Bdellovibrionia</taxon>
        <taxon>Bdellovibrionales</taxon>
        <taxon>Pseudobdellovibrionaceae</taxon>
        <taxon>Bdellovibrio</taxon>
    </lineage>
</organism>
<dbReference type="GO" id="GO:0030694">
    <property type="term" value="C:bacterial-type flagellum basal body, rod"/>
    <property type="evidence" value="ECO:0007669"/>
    <property type="project" value="UniProtKB-UniRule"/>
</dbReference>
<dbReference type="InterPro" id="IPR006299">
    <property type="entry name" value="FlgC"/>
</dbReference>
<dbReference type="Pfam" id="PF00460">
    <property type="entry name" value="Flg_bb_rod"/>
    <property type="match status" value="1"/>
</dbReference>
<feature type="domain" description="Flagellar basal body rod protein N-terminal" evidence="7">
    <location>
        <begin position="8"/>
        <end position="35"/>
    </location>
</feature>
<protein>
    <recommendedName>
        <fullName evidence="3 6">Flagellar basal-body rod protein FlgC</fullName>
    </recommendedName>
</protein>
<dbReference type="OrthoDB" id="5294009at2"/>
<dbReference type="InterPro" id="IPR019776">
    <property type="entry name" value="Flagellar_basal_body_rod_CS"/>
</dbReference>
<evidence type="ECO:0000256" key="6">
    <source>
        <dbReference type="RuleBase" id="RU362062"/>
    </source>
</evidence>
<reference evidence="9 10" key="1">
    <citation type="submission" date="2016-03" db="EMBL/GenBank/DDBJ databases">
        <authorList>
            <person name="Ploux O."/>
        </authorList>
    </citation>
    <scope>NUCLEOTIDE SEQUENCE [LARGE SCALE GENOMIC DNA]</scope>
    <source>
        <strain evidence="9 10">R0</strain>
    </source>
</reference>
<dbReference type="RefSeq" id="WP_061833773.1">
    <property type="nucleotide sequence ID" value="NZ_LUKE01000001.1"/>
</dbReference>
<feature type="domain" description="Flagellar basal-body/hook protein C-terminal" evidence="8">
    <location>
        <begin position="102"/>
        <end position="144"/>
    </location>
</feature>
<keyword evidence="9" id="KW-0282">Flagellum</keyword>
<keyword evidence="4 6" id="KW-0975">Bacterial flagellum</keyword>
<comment type="subcellular location">
    <subcellularLocation>
        <location evidence="1 6">Bacterial flagellum basal body</location>
    </subcellularLocation>
</comment>
<proteinExistence type="inferred from homology"/>
<keyword evidence="9" id="KW-0969">Cilium</keyword>
<dbReference type="PANTHER" id="PTHR30435:SF2">
    <property type="entry name" value="FLAGELLAR BASAL-BODY ROD PROTEIN FLGC"/>
    <property type="match status" value="1"/>
</dbReference>
<dbReference type="GO" id="GO:0071978">
    <property type="term" value="P:bacterial-type flagellum-dependent swarming motility"/>
    <property type="evidence" value="ECO:0007669"/>
    <property type="project" value="TreeGrafter"/>
</dbReference>
<evidence type="ECO:0000256" key="5">
    <source>
        <dbReference type="ARBA" id="ARBA00025933"/>
    </source>
</evidence>
<dbReference type="Pfam" id="PF06429">
    <property type="entry name" value="Flg_bbr_C"/>
    <property type="match status" value="1"/>
</dbReference>
<comment type="subunit">
    <text evidence="5 6">The basal body constitutes a major portion of the flagellar organelle and consists of four rings (L,P,S, and M) mounted on a central rod. The rod consists of about 26 subunits of FlgG in the distal portion, and FlgB, FlgC and FlgF are thought to build up the proximal portion of the rod with about 6 subunits each.</text>
</comment>
<evidence type="ECO:0000256" key="1">
    <source>
        <dbReference type="ARBA" id="ARBA00004117"/>
    </source>
</evidence>
<comment type="similarity">
    <text evidence="2">Belongs to the flagella basal body rod proteins family.</text>
</comment>
<dbReference type="Proteomes" id="UP000075320">
    <property type="component" value="Unassembled WGS sequence"/>
</dbReference>
<keyword evidence="10" id="KW-1185">Reference proteome</keyword>
<evidence type="ECO:0000313" key="10">
    <source>
        <dbReference type="Proteomes" id="UP000075320"/>
    </source>
</evidence>
<dbReference type="EMBL" id="LUKE01000001">
    <property type="protein sequence ID" value="KYG66207.1"/>
    <property type="molecule type" value="Genomic_DNA"/>
</dbReference>
<evidence type="ECO:0000259" key="8">
    <source>
        <dbReference type="Pfam" id="PF06429"/>
    </source>
</evidence>
<comment type="caution">
    <text evidence="9">The sequence shown here is derived from an EMBL/GenBank/DDBJ whole genome shotgun (WGS) entry which is preliminary data.</text>
</comment>
<accession>A0A150WPH4</accession>
<evidence type="ECO:0000259" key="7">
    <source>
        <dbReference type="Pfam" id="PF00460"/>
    </source>
</evidence>
<sequence length="147" mass="16224">MADFLTGMRVSSSGMAAQRMRMNTIASNIANINTTQTPEGGPYRRKDVVFESMPDAKNFGEIITSTDPKGSFQRVQVTDIISDRKAPLLKYEPDHPDANPEGYVAYPNINLMEEMTNMIQASRSYEANVTALQASKDMALSALEIGR</sequence>
<dbReference type="NCBIfam" id="TIGR01395">
    <property type="entry name" value="FlgC"/>
    <property type="match status" value="1"/>
</dbReference>
<gene>
    <name evidence="9" type="primary">flgC</name>
    <name evidence="9" type="ORF">AZI86_03865</name>
</gene>
<dbReference type="AlphaFoldDB" id="A0A150WPH4"/>
<name>A0A150WPH4_BDEBC</name>
<dbReference type="PANTHER" id="PTHR30435">
    <property type="entry name" value="FLAGELLAR PROTEIN"/>
    <property type="match status" value="1"/>
</dbReference>
<keyword evidence="9" id="KW-0966">Cell projection</keyword>
<evidence type="ECO:0000256" key="3">
    <source>
        <dbReference type="ARBA" id="ARBA00017941"/>
    </source>
</evidence>
<evidence type="ECO:0000256" key="4">
    <source>
        <dbReference type="ARBA" id="ARBA00023143"/>
    </source>
</evidence>
<dbReference type="InterPro" id="IPR010930">
    <property type="entry name" value="Flg_bb/hook_C_dom"/>
</dbReference>